<evidence type="ECO:0000256" key="1">
    <source>
        <dbReference type="ARBA" id="ARBA00007626"/>
    </source>
</evidence>
<feature type="domain" description="At1g68980-like TPR repeats" evidence="4">
    <location>
        <begin position="72"/>
        <end position="191"/>
    </location>
</feature>
<evidence type="ECO:0000313" key="6">
    <source>
        <dbReference type="Proteomes" id="UP000593572"/>
    </source>
</evidence>
<evidence type="ECO:0000256" key="2">
    <source>
        <dbReference type="ARBA" id="ARBA00022737"/>
    </source>
</evidence>
<organism evidence="5 6">
    <name type="scientific">Gossypium lobatum</name>
    <dbReference type="NCBI Taxonomy" id="34289"/>
    <lineage>
        <taxon>Eukaryota</taxon>
        <taxon>Viridiplantae</taxon>
        <taxon>Streptophyta</taxon>
        <taxon>Embryophyta</taxon>
        <taxon>Tracheophyta</taxon>
        <taxon>Spermatophyta</taxon>
        <taxon>Magnoliopsida</taxon>
        <taxon>eudicotyledons</taxon>
        <taxon>Gunneridae</taxon>
        <taxon>Pentapetalae</taxon>
        <taxon>rosids</taxon>
        <taxon>malvids</taxon>
        <taxon>Malvales</taxon>
        <taxon>Malvaceae</taxon>
        <taxon>Malvoideae</taxon>
        <taxon>Gossypium</taxon>
    </lineage>
</organism>
<evidence type="ECO:0000259" key="4">
    <source>
        <dbReference type="Pfam" id="PF25245"/>
    </source>
</evidence>
<dbReference type="Pfam" id="PF01535">
    <property type="entry name" value="PPR"/>
    <property type="match status" value="2"/>
</dbReference>
<dbReference type="EMBL" id="JABEZX010188652">
    <property type="protein sequence ID" value="MBA0575454.1"/>
    <property type="molecule type" value="Genomic_DNA"/>
</dbReference>
<keyword evidence="6" id="KW-1185">Reference proteome</keyword>
<sequence length="840" mass="95624">MAIKLTRKVFVNPCFLSYNSSRFLVRLSSDYDTRFFLSKFFGGLQESGVICRHLSFSPATSLERLSWEGSSHTVLLTKLENALKDLKLDEAWETFNDFIRLYGFPNHLLVSRFITQLSYSSSPCSLQKAYDLVMMVLKEKSYHLQPDILVKLALSLSRAQMPIPSSTILRLMLEKGMLPPMNVLQLLFLHMVKTEVGACMASNLLIQICDNYVQFCSGKSPCANLLKPDTVIFNLVLDACVRFGSSLKGQQIIELMSQTGVVADGHSIIIIAQIHEINGQRDELKKFKDHVAPLPVAFVSHYRQFYECLLSLHFKFDDIDAAAELLLDMNRSRGSHPMDDPGKDFQKPRFVPIGSQNLRNGLKIQIMPELIHKDSALKEEGKSDLVLFRDKKLLPSNRALSKLINGYKRHGKMDELSKFLLGLKKELYSSSESSVICDVIDACISLGWVEIAHDILDDMESSGDSLDSSAYMALLTAYYKRNMSREANVLLKQVRKAGLVINLANNIVLSKNMPSNVGRSPLSIKEASSIYQPSLSKCLVEEVSDAEKAVSHIIYELNSSIYFFSKAKMMGDALNIYRRMQEMKIQPTEHTFMYLVCGYSSLEMFRDITILWGDMKRIMETGSLTLSSDLYEFLLLNFLGGGYFERVMEVIGYMNKCNMYVDKWMYKSEYLKIHKNLYRSLKASKARTEAQVKDVVTEEGAWNLEAFRDWLPEEIVRKIASIPPPHPQAGPDKFFWIYTSNGGFSVKIYKQRLLTHLERVRRGISQNGVCPMCQYEAEDNLHVFRECPVAKDMRKLIVSEASWSQFFSNNLLEWVKTNLGNNGRLPRNGVPWSTLFGILA</sequence>
<comment type="caution">
    <text evidence="5">The sequence shown here is derived from an EMBL/GenBank/DDBJ whole genome shotgun (WGS) entry which is preliminary data.</text>
</comment>
<dbReference type="InterPro" id="IPR002885">
    <property type="entry name" value="PPR_rpt"/>
</dbReference>
<name>A0A7J8NF08_9ROSI</name>
<dbReference type="AlphaFoldDB" id="A0A7J8NF08"/>
<dbReference type="InterPro" id="IPR057440">
    <property type="entry name" value="At1g68980-like_TPR"/>
</dbReference>
<gene>
    <name evidence="5" type="ORF">Golob_025271</name>
</gene>
<dbReference type="InterPro" id="IPR011990">
    <property type="entry name" value="TPR-like_helical_dom_sf"/>
</dbReference>
<feature type="repeat" description="PPR" evidence="3">
    <location>
        <begin position="229"/>
        <end position="263"/>
    </location>
</feature>
<dbReference type="NCBIfam" id="TIGR00756">
    <property type="entry name" value="PPR"/>
    <property type="match status" value="1"/>
</dbReference>
<dbReference type="Pfam" id="PF25245">
    <property type="entry name" value="TPR_At1g68980"/>
    <property type="match status" value="1"/>
</dbReference>
<dbReference type="PANTHER" id="PTHR46598">
    <property type="entry name" value="BNAC05G43320D PROTEIN"/>
    <property type="match status" value="1"/>
</dbReference>
<dbReference type="Proteomes" id="UP000593572">
    <property type="component" value="Unassembled WGS sequence"/>
</dbReference>
<dbReference type="Gene3D" id="1.25.40.10">
    <property type="entry name" value="Tetratricopeptide repeat domain"/>
    <property type="match status" value="3"/>
</dbReference>
<evidence type="ECO:0000256" key="3">
    <source>
        <dbReference type="PROSITE-ProRule" id="PRU00708"/>
    </source>
</evidence>
<accession>A0A7J8NF08</accession>
<dbReference type="PANTHER" id="PTHR46598:SF3">
    <property type="entry name" value="OS07G0495300 PROTEIN"/>
    <property type="match status" value="1"/>
</dbReference>
<reference evidence="5 6" key="1">
    <citation type="journal article" date="2019" name="Genome Biol. Evol.">
        <title>Insights into the evolution of the New World diploid cottons (Gossypium, subgenus Houzingenia) based on genome sequencing.</title>
        <authorList>
            <person name="Grover C.E."/>
            <person name="Arick M.A. 2nd"/>
            <person name="Thrash A."/>
            <person name="Conover J.L."/>
            <person name="Sanders W.S."/>
            <person name="Peterson D.G."/>
            <person name="Frelichowski J.E."/>
            <person name="Scheffler J.A."/>
            <person name="Scheffler B.E."/>
            <person name="Wendel J.F."/>
        </authorList>
    </citation>
    <scope>NUCLEOTIDE SEQUENCE [LARGE SCALE GENOMIC DNA]</scope>
    <source>
        <strain evidence="5">157</strain>
        <tissue evidence="5">Leaf</tissue>
    </source>
</reference>
<comment type="similarity">
    <text evidence="1">Belongs to the PPR family. P subfamily.</text>
</comment>
<proteinExistence type="inferred from homology"/>
<evidence type="ECO:0000313" key="5">
    <source>
        <dbReference type="EMBL" id="MBA0575454.1"/>
    </source>
</evidence>
<protein>
    <recommendedName>
        <fullName evidence="4">At1g68980-like TPR repeats domain-containing protein</fullName>
    </recommendedName>
</protein>
<dbReference type="PROSITE" id="PS51375">
    <property type="entry name" value="PPR"/>
    <property type="match status" value="1"/>
</dbReference>
<keyword evidence="2" id="KW-0677">Repeat</keyword>